<keyword evidence="2" id="KW-1185">Reference proteome</keyword>
<dbReference type="EnsemblMetazoa" id="tetur01g12460.1">
    <property type="protein sequence ID" value="tetur01g12460.1"/>
    <property type="gene ID" value="tetur01g12460"/>
</dbReference>
<evidence type="ECO:0000313" key="2">
    <source>
        <dbReference type="Proteomes" id="UP000015104"/>
    </source>
</evidence>
<dbReference type="EMBL" id="CAEY01000469">
    <property type="status" value="NOT_ANNOTATED_CDS"/>
    <property type="molecule type" value="Genomic_DNA"/>
</dbReference>
<organism evidence="1 2">
    <name type="scientific">Tetranychus urticae</name>
    <name type="common">Two-spotted spider mite</name>
    <dbReference type="NCBI Taxonomy" id="32264"/>
    <lineage>
        <taxon>Eukaryota</taxon>
        <taxon>Metazoa</taxon>
        <taxon>Ecdysozoa</taxon>
        <taxon>Arthropoda</taxon>
        <taxon>Chelicerata</taxon>
        <taxon>Arachnida</taxon>
        <taxon>Acari</taxon>
        <taxon>Acariformes</taxon>
        <taxon>Trombidiformes</taxon>
        <taxon>Prostigmata</taxon>
        <taxon>Eleutherengona</taxon>
        <taxon>Raphignathae</taxon>
        <taxon>Tetranychoidea</taxon>
        <taxon>Tetranychidae</taxon>
        <taxon>Tetranychus</taxon>
    </lineage>
</organism>
<protein>
    <submittedName>
        <fullName evidence="1">Uncharacterized protein</fullName>
    </submittedName>
</protein>
<dbReference type="InterPro" id="IPR051177">
    <property type="entry name" value="CIK-Related_Protein"/>
</dbReference>
<sequence length="325" mass="35810">MQKLFTKQKKSNKKVIELQKFLVAIALSVSVDAQSNQFTITCKSGARAVLDDELSALVSNFIPKFDLGVRSLVFGPIVDQALTAATNLAPIVAFIYENLFTKQNKSNKKVMELQKFFICVFLVAIALSVSVDAQSNLCNVTCNLPGRVVNGVNNGLSNVVSNLVSTVRNLKLEDRLEALVSAVTNAVAALVQLLKNLDIPDLEDQIEALECLEKLLDKLDETQIVNEVLPVLGEIRPTDPAVVMPIARMYMRLLTDKKFGIEENILATKIMPAMLPVVVNPNLAIDEFNFLSDLLQKMLNQITKSQRDKILPENLASQLSPSTEN</sequence>
<dbReference type="HOGENOM" id="CLU_2280922_0_0_1"/>
<name>T1JT12_TETUR</name>
<dbReference type="PANTHER" id="PTHR12984:SF16">
    <property type="entry name" value="BLACK MATCH, ISOFORM H"/>
    <property type="match status" value="1"/>
</dbReference>
<dbReference type="SUPFAM" id="SSF48371">
    <property type="entry name" value="ARM repeat"/>
    <property type="match status" value="1"/>
</dbReference>
<proteinExistence type="predicted"/>
<dbReference type="InterPro" id="IPR016024">
    <property type="entry name" value="ARM-type_fold"/>
</dbReference>
<dbReference type="Proteomes" id="UP000015104">
    <property type="component" value="Unassembled WGS sequence"/>
</dbReference>
<dbReference type="PANTHER" id="PTHR12984">
    <property type="entry name" value="SCY1-RELATED S/T PROTEIN KINASE-LIKE"/>
    <property type="match status" value="1"/>
</dbReference>
<dbReference type="eggNOG" id="KOG2137">
    <property type="taxonomic scope" value="Eukaryota"/>
</dbReference>
<evidence type="ECO:0000313" key="1">
    <source>
        <dbReference type="EnsemblMetazoa" id="tetur01g12460.1"/>
    </source>
</evidence>
<accession>T1JT12</accession>
<dbReference type="AlphaFoldDB" id="T1JT12"/>
<reference evidence="2" key="1">
    <citation type="submission" date="2011-08" db="EMBL/GenBank/DDBJ databases">
        <authorList>
            <person name="Rombauts S."/>
        </authorList>
    </citation>
    <scope>NUCLEOTIDE SEQUENCE</scope>
    <source>
        <strain evidence="2">London</strain>
    </source>
</reference>
<dbReference type="EMBL" id="CAEY01000470">
    <property type="status" value="NOT_ANNOTATED_CDS"/>
    <property type="molecule type" value="Genomic_DNA"/>
</dbReference>
<reference evidence="1" key="2">
    <citation type="submission" date="2015-06" db="UniProtKB">
        <authorList>
            <consortium name="EnsemblMetazoa"/>
        </authorList>
    </citation>
    <scope>IDENTIFICATION</scope>
</reference>